<dbReference type="RefSeq" id="WP_130434312.1">
    <property type="nucleotide sequence ID" value="NZ_SGXF01000002.1"/>
</dbReference>
<keyword evidence="2" id="KW-1185">Reference proteome</keyword>
<dbReference type="AlphaFoldDB" id="A0A4V2F7S9"/>
<reference evidence="1 2" key="1">
    <citation type="submission" date="2019-02" db="EMBL/GenBank/DDBJ databases">
        <title>Genomic Encyclopedia of Type Strains, Phase IV (KMG-IV): sequencing the most valuable type-strain genomes for metagenomic binning, comparative biology and taxonomic classification.</title>
        <authorList>
            <person name="Goeker M."/>
        </authorList>
    </citation>
    <scope>NUCLEOTIDE SEQUENCE [LARGE SCALE GENOMIC DNA]</scope>
    <source>
        <strain evidence="1 2">DSM 29486</strain>
    </source>
</reference>
<organism evidence="1 2">
    <name type="scientific">Cuneatibacter caecimuris</name>
    <dbReference type="NCBI Taxonomy" id="1796618"/>
    <lineage>
        <taxon>Bacteria</taxon>
        <taxon>Bacillati</taxon>
        <taxon>Bacillota</taxon>
        <taxon>Clostridia</taxon>
        <taxon>Lachnospirales</taxon>
        <taxon>Lachnospiraceae</taxon>
        <taxon>Cuneatibacter</taxon>
    </lineage>
</organism>
<dbReference type="OrthoDB" id="2065905at2"/>
<sequence length="356" mass="39499">MERKYEFTGETTEIDFQKLHRIVAVRDFGVVSAGDLGGWIKDENNLSHDGTAWVADEAAIYEDALVEDDAFAMGRVRVRGSAHVGGEAQLSENSCVEGDTYIRGKAQVYGCAHVHGSTLVEGKAKVLGYADIAQSAHIDGNALVSGNAEIRGNSHVTGTVKLHGDASVCGNALIRSDEDWITVTGFGSGGMCATFFHGSDDKIYVQYDGFYGTIDRFREKIKGTKYEGTFMPAIKAACIHFNSFSHDCENESEIIVEESDEFVSSFGKYRGLLLFEPIDINVNRENGTKYWMDKDMADYRFGYVMAVEKLKEEFKDSCVLEAVLTPHSYYGGNLRNPLNFRLRCVREDGIVRVYPM</sequence>
<dbReference type="InterPro" id="IPR011004">
    <property type="entry name" value="Trimer_LpxA-like_sf"/>
</dbReference>
<dbReference type="Gene3D" id="2.160.10.10">
    <property type="entry name" value="Hexapeptide repeat proteins"/>
    <property type="match status" value="1"/>
</dbReference>
<dbReference type="EMBL" id="SGXF01000002">
    <property type="protein sequence ID" value="RZT00889.1"/>
    <property type="molecule type" value="Genomic_DNA"/>
</dbReference>
<evidence type="ECO:0000313" key="1">
    <source>
        <dbReference type="EMBL" id="RZT00889.1"/>
    </source>
</evidence>
<protein>
    <recommendedName>
        <fullName evidence="3">Cytoskeletal protein CcmA (Bactofilin family)</fullName>
    </recommendedName>
</protein>
<evidence type="ECO:0000313" key="2">
    <source>
        <dbReference type="Proteomes" id="UP000292927"/>
    </source>
</evidence>
<gene>
    <name evidence="1" type="ORF">EV209_1325</name>
</gene>
<name>A0A4V2F7S9_9FIRM</name>
<comment type="caution">
    <text evidence="1">The sequence shown here is derived from an EMBL/GenBank/DDBJ whole genome shotgun (WGS) entry which is preliminary data.</text>
</comment>
<dbReference type="Proteomes" id="UP000292927">
    <property type="component" value="Unassembled WGS sequence"/>
</dbReference>
<proteinExistence type="predicted"/>
<accession>A0A4V2F7S9</accession>
<evidence type="ECO:0008006" key="3">
    <source>
        <dbReference type="Google" id="ProtNLM"/>
    </source>
</evidence>
<dbReference type="SUPFAM" id="SSF51161">
    <property type="entry name" value="Trimeric LpxA-like enzymes"/>
    <property type="match status" value="1"/>
</dbReference>